<feature type="domain" description="NR LBD" evidence="11">
    <location>
        <begin position="294"/>
        <end position="529"/>
    </location>
</feature>
<keyword evidence="13" id="KW-1185">Reference proteome</keyword>
<evidence type="ECO:0000256" key="1">
    <source>
        <dbReference type="ARBA" id="ARBA00022723"/>
    </source>
</evidence>
<evidence type="ECO:0000256" key="9">
    <source>
        <dbReference type="RuleBase" id="RU004334"/>
    </source>
</evidence>
<evidence type="ECO:0000256" key="4">
    <source>
        <dbReference type="ARBA" id="ARBA00023015"/>
    </source>
</evidence>
<evidence type="ECO:0000259" key="11">
    <source>
        <dbReference type="PROSITE" id="PS51843"/>
    </source>
</evidence>
<dbReference type="GO" id="GO:0003677">
    <property type="term" value="F:DNA binding"/>
    <property type="evidence" value="ECO:0007669"/>
    <property type="project" value="UniProtKB-KW"/>
</dbReference>
<evidence type="ECO:0000256" key="5">
    <source>
        <dbReference type="ARBA" id="ARBA00023125"/>
    </source>
</evidence>
<dbReference type="InterPro" id="IPR013088">
    <property type="entry name" value="Znf_NHR/GATA"/>
</dbReference>
<dbReference type="InterPro" id="IPR000536">
    <property type="entry name" value="Nucl_hrmn_rcpt_lig-bd"/>
</dbReference>
<dbReference type="Gene3D" id="1.10.565.10">
    <property type="entry name" value="Retinoid X Receptor"/>
    <property type="match status" value="1"/>
</dbReference>
<dbReference type="PRINTS" id="PR00047">
    <property type="entry name" value="STROIDFINGER"/>
</dbReference>
<gene>
    <name evidence="12" type="ORF">BaRGS_00013798</name>
</gene>
<dbReference type="AlphaFoldDB" id="A0ABD0L793"/>
<keyword evidence="5 9" id="KW-0238">DNA-binding</keyword>
<dbReference type="GO" id="GO:0008270">
    <property type="term" value="F:zinc ion binding"/>
    <property type="evidence" value="ECO:0007669"/>
    <property type="project" value="UniProtKB-KW"/>
</dbReference>
<dbReference type="Pfam" id="PF00105">
    <property type="entry name" value="zf-C4"/>
    <property type="match status" value="1"/>
</dbReference>
<evidence type="ECO:0000259" key="10">
    <source>
        <dbReference type="PROSITE" id="PS51030"/>
    </source>
</evidence>
<evidence type="ECO:0000313" key="13">
    <source>
        <dbReference type="Proteomes" id="UP001519460"/>
    </source>
</evidence>
<dbReference type="SUPFAM" id="SSF48508">
    <property type="entry name" value="Nuclear receptor ligand-binding domain"/>
    <property type="match status" value="1"/>
</dbReference>
<protein>
    <submittedName>
        <fullName evidence="12">Uncharacterized protein</fullName>
    </submittedName>
</protein>
<dbReference type="PROSITE" id="PS51843">
    <property type="entry name" value="NR_LBD"/>
    <property type="match status" value="1"/>
</dbReference>
<sequence length="529" mass="60442">MVADIYLMMESCGSAGSLQPEGQVRQQVRRRVRIAGEKVCEVCGDRALAHHFGALSCETCKAFFRRNAYKEAEIKPCSFDNNCEVNKFTRKQCTACRLKKCFDVGMKPELIMDEDQKRELNAKMQRTRLKRQIPTTYANDKLDQVATLSANVSSTLHMTGEARGSTITCPAQTLNNDYVPSACENGLAMNVCESQRPDAQYVHGEFPVSGSIESPNDSRPDVALHISLGQPGTEEFKPVGERSFLKSQGSTSETVNGVPSEEVPQVWEHRLDVGLLSRDQLPSDPQMYWRLSEEERMILTLLSSAYENTVLSTLKERQTFPQFDMSKFTATDYLDEYDRQFRLMVSFVKQLEDFQKLKLDDQIACFKGSVGTVSLVRGAFVFVVERKAWIMVKGELTVEHMRNIFPDNSFLDWSTEVCHRLKNVAKNDIILYALLHCILLFDPSIDKLADRQAVSVSRAKYIVLLRHYVESVFSYAYADDYMRFFQDMIVETRQLYKATVMAAKKKECSNTEECERYQFLMEIFSDSYS</sequence>
<keyword evidence="1 9" id="KW-0479">Metal-binding</keyword>
<accession>A0ABD0L793</accession>
<evidence type="ECO:0000256" key="8">
    <source>
        <dbReference type="ARBA" id="ARBA00023242"/>
    </source>
</evidence>
<evidence type="ECO:0000313" key="12">
    <source>
        <dbReference type="EMBL" id="KAK7494919.1"/>
    </source>
</evidence>
<keyword evidence="7 9" id="KW-0675">Receptor</keyword>
<dbReference type="Gene3D" id="3.30.50.10">
    <property type="entry name" value="Erythroid Transcription Factor GATA-1, subunit A"/>
    <property type="match status" value="1"/>
</dbReference>
<feature type="domain" description="Nuclear receptor" evidence="10">
    <location>
        <begin position="37"/>
        <end position="113"/>
    </location>
</feature>
<dbReference type="GO" id="GO:0005634">
    <property type="term" value="C:nucleus"/>
    <property type="evidence" value="ECO:0007669"/>
    <property type="project" value="UniProtKB-SubCell"/>
</dbReference>
<dbReference type="InterPro" id="IPR050234">
    <property type="entry name" value="Nuclear_hormone_rcpt_NR1"/>
</dbReference>
<comment type="subcellular location">
    <subcellularLocation>
        <location evidence="9">Nucleus</location>
    </subcellularLocation>
</comment>
<dbReference type="SMART" id="SM00430">
    <property type="entry name" value="HOLI"/>
    <property type="match status" value="1"/>
</dbReference>
<keyword evidence="8 9" id="KW-0539">Nucleus</keyword>
<keyword evidence="3 9" id="KW-0862">Zinc</keyword>
<dbReference type="EMBL" id="JACVVK020000079">
    <property type="protein sequence ID" value="KAK7494919.1"/>
    <property type="molecule type" value="Genomic_DNA"/>
</dbReference>
<dbReference type="SUPFAM" id="SSF57716">
    <property type="entry name" value="Glucocorticoid receptor-like (DNA-binding domain)"/>
    <property type="match status" value="1"/>
</dbReference>
<dbReference type="PANTHER" id="PTHR24082">
    <property type="entry name" value="NUCLEAR HORMONE RECEPTOR"/>
    <property type="match status" value="1"/>
</dbReference>
<dbReference type="PROSITE" id="PS00031">
    <property type="entry name" value="NUCLEAR_REC_DBD_1"/>
    <property type="match status" value="1"/>
</dbReference>
<dbReference type="Proteomes" id="UP001519460">
    <property type="component" value="Unassembled WGS sequence"/>
</dbReference>
<dbReference type="InterPro" id="IPR035500">
    <property type="entry name" value="NHR-like_dom_sf"/>
</dbReference>
<keyword evidence="2 9" id="KW-0863">Zinc-finger</keyword>
<keyword evidence="6 9" id="KW-0804">Transcription</keyword>
<evidence type="ECO:0000256" key="7">
    <source>
        <dbReference type="ARBA" id="ARBA00023170"/>
    </source>
</evidence>
<evidence type="ECO:0000256" key="3">
    <source>
        <dbReference type="ARBA" id="ARBA00022833"/>
    </source>
</evidence>
<dbReference type="PROSITE" id="PS51030">
    <property type="entry name" value="NUCLEAR_REC_DBD_2"/>
    <property type="match status" value="1"/>
</dbReference>
<organism evidence="12 13">
    <name type="scientific">Batillaria attramentaria</name>
    <dbReference type="NCBI Taxonomy" id="370345"/>
    <lineage>
        <taxon>Eukaryota</taxon>
        <taxon>Metazoa</taxon>
        <taxon>Spiralia</taxon>
        <taxon>Lophotrochozoa</taxon>
        <taxon>Mollusca</taxon>
        <taxon>Gastropoda</taxon>
        <taxon>Caenogastropoda</taxon>
        <taxon>Sorbeoconcha</taxon>
        <taxon>Cerithioidea</taxon>
        <taxon>Batillariidae</taxon>
        <taxon>Batillaria</taxon>
    </lineage>
</organism>
<name>A0ABD0L793_9CAEN</name>
<evidence type="ECO:0000256" key="2">
    <source>
        <dbReference type="ARBA" id="ARBA00022771"/>
    </source>
</evidence>
<dbReference type="PANTHER" id="PTHR24082:SF283">
    <property type="entry name" value="NUCLEAR HORMONE RECEPTOR HR96"/>
    <property type="match status" value="1"/>
</dbReference>
<comment type="similarity">
    <text evidence="9">Belongs to the nuclear hormone receptor family.</text>
</comment>
<dbReference type="InterPro" id="IPR001628">
    <property type="entry name" value="Znf_hrmn_rcpt"/>
</dbReference>
<evidence type="ECO:0000256" key="6">
    <source>
        <dbReference type="ARBA" id="ARBA00023163"/>
    </source>
</evidence>
<dbReference type="Pfam" id="PF00104">
    <property type="entry name" value="Hormone_recep"/>
    <property type="match status" value="1"/>
</dbReference>
<comment type="caution">
    <text evidence="12">The sequence shown here is derived from an EMBL/GenBank/DDBJ whole genome shotgun (WGS) entry which is preliminary data.</text>
</comment>
<dbReference type="SMART" id="SM00399">
    <property type="entry name" value="ZnF_C4"/>
    <property type="match status" value="1"/>
</dbReference>
<reference evidence="12 13" key="1">
    <citation type="journal article" date="2023" name="Sci. Data">
        <title>Genome assembly of the Korean intertidal mud-creeper Batillaria attramentaria.</title>
        <authorList>
            <person name="Patra A.K."/>
            <person name="Ho P.T."/>
            <person name="Jun S."/>
            <person name="Lee S.J."/>
            <person name="Kim Y."/>
            <person name="Won Y.J."/>
        </authorList>
    </citation>
    <scope>NUCLEOTIDE SEQUENCE [LARGE SCALE GENOMIC DNA]</scope>
    <source>
        <strain evidence="12">Wonlab-2016</strain>
    </source>
</reference>
<keyword evidence="4 9" id="KW-0805">Transcription regulation</keyword>
<proteinExistence type="inferred from homology"/>